<dbReference type="InterPro" id="IPR032693">
    <property type="entry name" value="YtkA-like_dom"/>
</dbReference>
<accession>A0A1W1BR47</accession>
<dbReference type="Pfam" id="PF13115">
    <property type="entry name" value="YtkA"/>
    <property type="match status" value="1"/>
</dbReference>
<dbReference type="EMBL" id="FPHD01000034">
    <property type="protein sequence ID" value="SFV55993.1"/>
    <property type="molecule type" value="Genomic_DNA"/>
</dbReference>
<dbReference type="AlphaFoldDB" id="A0A1W1BR47"/>
<keyword evidence="1" id="KW-0472">Membrane</keyword>
<sequence length="182" mass="21043">MANNKEKTYWPHMIMGFLLIGITLGYWTVKSATSIPVQESNEYMLKYQQADMNINTILEKKAQFDKNYNIELTHAKMLKEKIEHSKVQKERQSVALIKGKNVFTYKVMQKDGTVISDANVTFLLTRPHTRKDDMYIENIPFIDGQYKVENIDVIKPGRYTLQLRAKIGDAVGYSNISAYLKP</sequence>
<name>A0A1W1BR47_9ZZZZ</name>
<keyword evidence="1" id="KW-0812">Transmembrane</keyword>
<gene>
    <name evidence="3" type="ORF">MNB_SV-8-687</name>
</gene>
<evidence type="ECO:0000259" key="2">
    <source>
        <dbReference type="Pfam" id="PF13115"/>
    </source>
</evidence>
<protein>
    <recommendedName>
        <fullName evidence="2">YtkA-like domain-containing protein</fullName>
    </recommendedName>
</protein>
<evidence type="ECO:0000256" key="1">
    <source>
        <dbReference type="SAM" id="Phobius"/>
    </source>
</evidence>
<feature type="transmembrane region" description="Helical" evidence="1">
    <location>
        <begin position="12"/>
        <end position="29"/>
    </location>
</feature>
<evidence type="ECO:0000313" key="3">
    <source>
        <dbReference type="EMBL" id="SFV55993.1"/>
    </source>
</evidence>
<feature type="domain" description="YtkA-like" evidence="2">
    <location>
        <begin position="96"/>
        <end position="163"/>
    </location>
</feature>
<proteinExistence type="predicted"/>
<keyword evidence="1" id="KW-1133">Transmembrane helix</keyword>
<organism evidence="3">
    <name type="scientific">hydrothermal vent metagenome</name>
    <dbReference type="NCBI Taxonomy" id="652676"/>
    <lineage>
        <taxon>unclassified sequences</taxon>
        <taxon>metagenomes</taxon>
        <taxon>ecological metagenomes</taxon>
    </lineage>
</organism>
<reference evidence="3" key="1">
    <citation type="submission" date="2016-10" db="EMBL/GenBank/DDBJ databases">
        <authorList>
            <person name="de Groot N.N."/>
        </authorList>
    </citation>
    <scope>NUCLEOTIDE SEQUENCE</scope>
</reference>